<keyword evidence="6" id="KW-0418">Kinase</keyword>
<dbReference type="Pfam" id="PF00512">
    <property type="entry name" value="HisKA"/>
    <property type="match status" value="1"/>
</dbReference>
<evidence type="ECO:0000256" key="6">
    <source>
        <dbReference type="ARBA" id="ARBA00022777"/>
    </source>
</evidence>
<dbReference type="EMBL" id="LXPS01000006">
    <property type="protein sequence ID" value="OAE48463.1"/>
    <property type="molecule type" value="Genomic_DNA"/>
</dbReference>
<dbReference type="Proteomes" id="UP000077098">
    <property type="component" value="Unassembled WGS sequence"/>
</dbReference>
<dbReference type="Gene3D" id="1.10.287.130">
    <property type="match status" value="1"/>
</dbReference>
<dbReference type="InterPro" id="IPR036097">
    <property type="entry name" value="HisK_dim/P_sf"/>
</dbReference>
<proteinExistence type="predicted"/>
<sequence>MDGTVIDVLYAAARHGSSPEKSLVAFIDISDRKKAAEALRRSERRYQDLFQHLPVPVLQVNSSGLLALLAELKEQGVDDLESYIAGNPQFLWEAMQNTVIEEANYAAIKVLGVTNPDDLKGPITPLWRNHPEIYCRLLKHRYLNNTTYEEEVTITAYDGRIREGSLTVTFPPEMGDNGITINAFVDTTDRKLAEQKLRQIEADYAHAARISMLGELTASIAHEVNQPLAAITTYGEASLRWLGRPEPELSEVKEIVERIVADAQRAASVISRVRNLALKRATTEQVLPLDDVVAEALSFLKHECHAHQIHVTHMPALGRTDVVVDRTQLQQVVVNLTVNSIQAMASVSKNRRQISIQTVADGIKVRCIVDDSGPGIIDAEADNLFQSFVTTKENGMGMGLAICRSIVEAHGGRIHASADSALGGARFIFELPAAP</sequence>
<dbReference type="Pfam" id="PF02518">
    <property type="entry name" value="HATPase_c"/>
    <property type="match status" value="1"/>
</dbReference>
<dbReference type="GO" id="GO:0000155">
    <property type="term" value="F:phosphorelay sensor kinase activity"/>
    <property type="evidence" value="ECO:0007669"/>
    <property type="project" value="InterPro"/>
</dbReference>
<comment type="caution">
    <text evidence="10">The sequence shown here is derived from an EMBL/GenBank/DDBJ whole genome shotgun (WGS) entry which is preliminary data.</text>
</comment>
<dbReference type="Gene3D" id="3.30.450.20">
    <property type="entry name" value="PAS domain"/>
    <property type="match status" value="1"/>
</dbReference>
<dbReference type="FunFam" id="1.10.287.130:FF:000055">
    <property type="entry name" value="Two-component sensor histidine kinase"/>
    <property type="match status" value="1"/>
</dbReference>
<accession>A0A176XFV2</accession>
<keyword evidence="8" id="KW-0902">Two-component regulatory system</keyword>
<dbReference type="InterPro" id="IPR035965">
    <property type="entry name" value="PAS-like_dom_sf"/>
</dbReference>
<comment type="catalytic activity">
    <reaction evidence="1">
        <text>ATP + protein L-histidine = ADP + protein N-phospho-L-histidine.</text>
        <dbReference type="EC" id="2.7.13.3"/>
    </reaction>
</comment>
<keyword evidence="5" id="KW-0547">Nucleotide-binding</keyword>
<evidence type="ECO:0000256" key="8">
    <source>
        <dbReference type="ARBA" id="ARBA00023012"/>
    </source>
</evidence>
<dbReference type="InterPro" id="IPR005467">
    <property type="entry name" value="His_kinase_dom"/>
</dbReference>
<evidence type="ECO:0000313" key="10">
    <source>
        <dbReference type="EMBL" id="OAE48463.1"/>
    </source>
</evidence>
<dbReference type="PRINTS" id="PR00344">
    <property type="entry name" value="BCTRLSENSOR"/>
</dbReference>
<dbReference type="Gene3D" id="3.30.565.10">
    <property type="entry name" value="Histidine kinase-like ATPase, C-terminal domain"/>
    <property type="match status" value="1"/>
</dbReference>
<dbReference type="InterPro" id="IPR003594">
    <property type="entry name" value="HATPase_dom"/>
</dbReference>
<dbReference type="InterPro" id="IPR004358">
    <property type="entry name" value="Sig_transdc_His_kin-like_C"/>
</dbReference>
<reference evidence="10 11" key="1">
    <citation type="submission" date="2016-05" db="EMBL/GenBank/DDBJ databases">
        <authorList>
            <person name="Lavstsen T."/>
            <person name="Jespersen J.S."/>
        </authorList>
    </citation>
    <scope>NUCLEOTIDE SEQUENCE [LARGE SCALE GENOMIC DNA]</scope>
    <source>
        <strain evidence="10 11">KCJ1736</strain>
    </source>
</reference>
<dbReference type="EC" id="2.7.13.3" evidence="2"/>
<keyword evidence="4" id="KW-0808">Transferase</keyword>
<dbReference type="InterPro" id="IPR003661">
    <property type="entry name" value="HisK_dim/P_dom"/>
</dbReference>
<evidence type="ECO:0000256" key="3">
    <source>
        <dbReference type="ARBA" id="ARBA00022553"/>
    </source>
</evidence>
<dbReference type="SUPFAM" id="SSF55874">
    <property type="entry name" value="ATPase domain of HSP90 chaperone/DNA topoisomerase II/histidine kinase"/>
    <property type="match status" value="1"/>
</dbReference>
<evidence type="ECO:0000256" key="5">
    <source>
        <dbReference type="ARBA" id="ARBA00022741"/>
    </source>
</evidence>
<protein>
    <recommendedName>
        <fullName evidence="2">histidine kinase</fullName>
        <ecNumber evidence="2">2.7.13.3</ecNumber>
    </recommendedName>
</protein>
<evidence type="ECO:0000259" key="9">
    <source>
        <dbReference type="PROSITE" id="PS50109"/>
    </source>
</evidence>
<dbReference type="InterPro" id="IPR036890">
    <property type="entry name" value="HATPase_C_sf"/>
</dbReference>
<feature type="domain" description="Histidine kinase" evidence="9">
    <location>
        <begin position="219"/>
        <end position="435"/>
    </location>
</feature>
<organism evidence="10 11">
    <name type="scientific">Agrobacterium tumefaciens</name>
    <dbReference type="NCBI Taxonomy" id="358"/>
    <lineage>
        <taxon>Bacteria</taxon>
        <taxon>Pseudomonadati</taxon>
        <taxon>Pseudomonadota</taxon>
        <taxon>Alphaproteobacteria</taxon>
        <taxon>Hyphomicrobiales</taxon>
        <taxon>Rhizobiaceae</taxon>
        <taxon>Rhizobium/Agrobacterium group</taxon>
        <taxon>Agrobacterium</taxon>
        <taxon>Agrobacterium tumefaciens complex</taxon>
    </lineage>
</organism>
<dbReference type="SUPFAM" id="SSF55785">
    <property type="entry name" value="PYP-like sensor domain (PAS domain)"/>
    <property type="match status" value="1"/>
</dbReference>
<dbReference type="GO" id="GO:0005524">
    <property type="term" value="F:ATP binding"/>
    <property type="evidence" value="ECO:0007669"/>
    <property type="project" value="UniProtKB-KW"/>
</dbReference>
<evidence type="ECO:0000256" key="7">
    <source>
        <dbReference type="ARBA" id="ARBA00022840"/>
    </source>
</evidence>
<gene>
    <name evidence="10" type="ORF">A7J57_22020</name>
</gene>
<dbReference type="SUPFAM" id="SSF47384">
    <property type="entry name" value="Homodimeric domain of signal transducing histidine kinase"/>
    <property type="match status" value="1"/>
</dbReference>
<evidence type="ECO:0000313" key="11">
    <source>
        <dbReference type="Proteomes" id="UP000077098"/>
    </source>
</evidence>
<name>A0A176XFV2_AGRTU</name>
<dbReference type="AlphaFoldDB" id="A0A176XFV2"/>
<dbReference type="PROSITE" id="PS50109">
    <property type="entry name" value="HIS_KIN"/>
    <property type="match status" value="1"/>
</dbReference>
<dbReference type="PANTHER" id="PTHR43065">
    <property type="entry name" value="SENSOR HISTIDINE KINASE"/>
    <property type="match status" value="1"/>
</dbReference>
<keyword evidence="3" id="KW-0597">Phosphoprotein</keyword>
<dbReference type="SMART" id="SM00388">
    <property type="entry name" value="HisKA"/>
    <property type="match status" value="1"/>
</dbReference>
<evidence type="ECO:0000256" key="1">
    <source>
        <dbReference type="ARBA" id="ARBA00000085"/>
    </source>
</evidence>
<dbReference type="CDD" id="cd00082">
    <property type="entry name" value="HisKA"/>
    <property type="match status" value="1"/>
</dbReference>
<dbReference type="SMART" id="SM00387">
    <property type="entry name" value="HATPase_c"/>
    <property type="match status" value="1"/>
</dbReference>
<evidence type="ECO:0000256" key="2">
    <source>
        <dbReference type="ARBA" id="ARBA00012438"/>
    </source>
</evidence>
<evidence type="ECO:0000256" key="4">
    <source>
        <dbReference type="ARBA" id="ARBA00022679"/>
    </source>
</evidence>
<keyword evidence="7" id="KW-0067">ATP-binding</keyword>
<dbReference type="PANTHER" id="PTHR43065:SF10">
    <property type="entry name" value="PEROXIDE STRESS-ACTIVATED HISTIDINE KINASE MAK3"/>
    <property type="match status" value="1"/>
</dbReference>